<feature type="transmembrane region" description="Helical" evidence="16">
    <location>
        <begin position="368"/>
        <end position="385"/>
    </location>
</feature>
<feature type="domain" description="Histidine kinase" evidence="17">
    <location>
        <begin position="693"/>
        <end position="917"/>
    </location>
</feature>
<name>A0A429XT50_9RICK</name>
<evidence type="ECO:0000313" key="18">
    <source>
        <dbReference type="EMBL" id="RST70846.1"/>
    </source>
</evidence>
<feature type="transmembrane region" description="Helical" evidence="16">
    <location>
        <begin position="84"/>
        <end position="101"/>
    </location>
</feature>
<dbReference type="SUPFAM" id="SSF47384">
    <property type="entry name" value="Homodimeric domain of signal transducing histidine kinase"/>
    <property type="match status" value="1"/>
</dbReference>
<dbReference type="CDD" id="cd10322">
    <property type="entry name" value="SLC5sbd"/>
    <property type="match status" value="1"/>
</dbReference>
<evidence type="ECO:0000256" key="2">
    <source>
        <dbReference type="ARBA" id="ARBA00004651"/>
    </source>
</evidence>
<evidence type="ECO:0000256" key="8">
    <source>
        <dbReference type="ARBA" id="ARBA00022692"/>
    </source>
</evidence>
<sequence>MKLFIGLVMAFNLRNLSYFDISLVIIHIFICFYIAFHYFRKIKKPDDFSFGIKGSSTIMFVCSIFATGIGAGSTMGYVDKLYNSGFLILIFIFSQPFLWLITSKLLVPKIYNLQFCSTLSQAIGKLYGTSARFFTVLAIVVETIGTICMQSMALGVIFEYFFGIEFAYGVFIGYGSIALYGMIGGIRGIMAIDVYQFIIFFLIIPIAYAVVSTNFNGVEEVLLKIPKSEFKFEFNFKNIIILISVLFASLMPSISAPYMHRYLMLSETPKKLKTIFNYLFCITVPFMFSIFVIACIMKANYYGTGENIMLKFISDYVPVGLKGFIIVGLFAVIMSTSDSYINSASVALTKDLIKVLYPSLTEKQELRVLRFFILIISIIPLFMLSKNLFELIWIFRACGVYLIIIPFFAALYYFPANLKSFYIGIFTGLIFIYLTLKFLPQYTLLYVLTSQIGVIIGYFGTYYLSVVKKYAIKDLFIEIYIFFKIKRKIFKREYEKIPLKKKIKEIFTKQEPLYNRFSMFALCYFFIYSFYLKENSLSLFVLTVISYLLVFSLIFRDILFSHRFKKKIIIYYYFFTVTFCLPFTASYMFFNNGHNSFWAVNGIMSILLLYKFLNVIGFLISLTIGFTLGCIIFFIINFNNFVFDLANFALLLYVYLSFIFIGLFLIQKKEVKLQKKEDEQQKQLEMTEMFANLISHEIQSPISIVYGYIQLLNEEFNQAKKEEFKDDYQYDLTKTRVTSIEKIGKDIEKISLYGLNTIEILLSVLSQAVRRIPKDIYPIRDCIYESVEDCKLFMPHAGNINIKISEKFNVRCSYNALKFIFINLIKNTYNHNGADTRIEIRTEKDKPGTIFFIDYGKGIDEKNIKMIFNKYFNNSESGTGLGLAYCKLIMEDLNGSINCYSSINKYTVFTLKFPYLYN</sequence>
<feature type="transmembrane region" description="Helical" evidence="16">
    <location>
        <begin position="648"/>
        <end position="666"/>
    </location>
</feature>
<dbReference type="InterPro" id="IPR001734">
    <property type="entry name" value="Na/solute_symporter"/>
</dbReference>
<keyword evidence="14" id="KW-0739">Sodium transport</keyword>
<dbReference type="GO" id="GO:0000155">
    <property type="term" value="F:phosphorelay sensor kinase activity"/>
    <property type="evidence" value="ECO:0007669"/>
    <property type="project" value="InterPro"/>
</dbReference>
<keyword evidence="12" id="KW-0406">Ion transport</keyword>
<dbReference type="Pfam" id="PF00474">
    <property type="entry name" value="SSF"/>
    <property type="match status" value="1"/>
</dbReference>
<dbReference type="GO" id="GO:0005886">
    <property type="term" value="C:plasma membrane"/>
    <property type="evidence" value="ECO:0007669"/>
    <property type="project" value="UniProtKB-SubCell"/>
</dbReference>
<feature type="transmembrane region" description="Helical" evidence="16">
    <location>
        <begin position="618"/>
        <end position="636"/>
    </location>
</feature>
<keyword evidence="13 16" id="KW-0472">Membrane</keyword>
<feature type="transmembrane region" description="Helical" evidence="16">
    <location>
        <begin position="445"/>
        <end position="464"/>
    </location>
</feature>
<dbReference type="AlphaFoldDB" id="A0A429XT50"/>
<evidence type="ECO:0000256" key="11">
    <source>
        <dbReference type="ARBA" id="ARBA00023053"/>
    </source>
</evidence>
<dbReference type="InterPro" id="IPR050277">
    <property type="entry name" value="Sodium:Solute_Symporter"/>
</dbReference>
<comment type="catalytic activity">
    <reaction evidence="1">
        <text>ATP + protein L-histidine = ADP + protein N-phospho-L-histidine.</text>
        <dbReference type="EC" id="2.7.13.3"/>
    </reaction>
</comment>
<comment type="similarity">
    <text evidence="3">Belongs to the sodium:solute symporter (SSF) (TC 2.A.21) family.</text>
</comment>
<keyword evidence="8 16" id="KW-0812">Transmembrane</keyword>
<dbReference type="InterPro" id="IPR003594">
    <property type="entry name" value="HATPase_dom"/>
</dbReference>
<feature type="transmembrane region" description="Helical" evidence="16">
    <location>
        <begin position="16"/>
        <end position="36"/>
    </location>
</feature>
<dbReference type="SMART" id="SM00387">
    <property type="entry name" value="HATPase_c"/>
    <property type="match status" value="1"/>
</dbReference>
<comment type="catalytic activity">
    <reaction evidence="15">
        <text>L-proline(in) + Na(+)(in) = L-proline(out) + Na(+)(out)</text>
        <dbReference type="Rhea" id="RHEA:28967"/>
        <dbReference type="ChEBI" id="CHEBI:29101"/>
        <dbReference type="ChEBI" id="CHEBI:60039"/>
    </reaction>
</comment>
<dbReference type="SUPFAM" id="SSF55874">
    <property type="entry name" value="ATPase domain of HSP90 chaperone/DNA topoisomerase II/histidine kinase"/>
    <property type="match status" value="1"/>
</dbReference>
<evidence type="ECO:0000256" key="4">
    <source>
        <dbReference type="ARBA" id="ARBA00012438"/>
    </source>
</evidence>
<evidence type="ECO:0000256" key="3">
    <source>
        <dbReference type="ARBA" id="ARBA00006434"/>
    </source>
</evidence>
<keyword evidence="6" id="KW-1003">Cell membrane</keyword>
<gene>
    <name evidence="18" type="ORF">EIC27_01315</name>
</gene>
<evidence type="ECO:0000256" key="15">
    <source>
        <dbReference type="ARBA" id="ARBA00033708"/>
    </source>
</evidence>
<dbReference type="PANTHER" id="PTHR48086:SF3">
    <property type="entry name" value="SODIUM_PROLINE SYMPORTER"/>
    <property type="match status" value="1"/>
</dbReference>
<evidence type="ECO:0000256" key="13">
    <source>
        <dbReference type="ARBA" id="ARBA00023136"/>
    </source>
</evidence>
<evidence type="ECO:0000256" key="10">
    <source>
        <dbReference type="ARBA" id="ARBA00022989"/>
    </source>
</evidence>
<reference evidence="19" key="1">
    <citation type="submission" date="2018-11" db="EMBL/GenBank/DDBJ databases">
        <title>Phylogenetic, genomic, and biogeographic characterization of a novel and ubiquitous marine invertebrate-associated Rickettsiales parasite, Candidatus Marinoinvertebrata rohwerii, gen. nov., sp. nov.</title>
        <authorList>
            <person name="Klinges J.G."/>
            <person name="Rosales S.M."/>
            <person name="Mcminds R."/>
            <person name="Shaver E.C."/>
            <person name="Shantz A."/>
            <person name="Peters E.C."/>
            <person name="Burkepile D.E."/>
            <person name="Silliman B.R."/>
            <person name="Vega Thurber R.L."/>
        </authorList>
    </citation>
    <scope>NUCLEOTIDE SEQUENCE [LARGE SCALE GENOMIC DNA]</scope>
    <source>
        <strain evidence="19">a_cerv_44</strain>
    </source>
</reference>
<dbReference type="PRINTS" id="PR00344">
    <property type="entry name" value="BCTRLSENSOR"/>
</dbReference>
<evidence type="ECO:0000256" key="14">
    <source>
        <dbReference type="ARBA" id="ARBA00023201"/>
    </source>
</evidence>
<evidence type="ECO:0000256" key="12">
    <source>
        <dbReference type="ARBA" id="ARBA00023065"/>
    </source>
</evidence>
<protein>
    <recommendedName>
        <fullName evidence="4">histidine kinase</fullName>
        <ecNumber evidence="4">2.7.13.3</ecNumber>
    </recommendedName>
</protein>
<evidence type="ECO:0000256" key="9">
    <source>
        <dbReference type="ARBA" id="ARBA00022847"/>
    </source>
</evidence>
<dbReference type="InterPro" id="IPR036890">
    <property type="entry name" value="HATPase_C_sf"/>
</dbReference>
<evidence type="ECO:0000256" key="7">
    <source>
        <dbReference type="ARBA" id="ARBA00022553"/>
    </source>
</evidence>
<evidence type="ECO:0000256" key="5">
    <source>
        <dbReference type="ARBA" id="ARBA00022448"/>
    </source>
</evidence>
<dbReference type="EMBL" id="RXFM01000011">
    <property type="protein sequence ID" value="RST70846.1"/>
    <property type="molecule type" value="Genomic_DNA"/>
</dbReference>
<dbReference type="RefSeq" id="WP_126044359.1">
    <property type="nucleotide sequence ID" value="NZ_RXFM01000011.1"/>
</dbReference>
<dbReference type="Gene3D" id="1.10.287.130">
    <property type="match status" value="1"/>
</dbReference>
<feature type="transmembrane region" description="Helical" evidence="16">
    <location>
        <begin position="537"/>
        <end position="556"/>
    </location>
</feature>
<keyword evidence="9" id="KW-0769">Symport</keyword>
<feature type="transmembrane region" description="Helical" evidence="16">
    <location>
        <begin position="391"/>
        <end position="414"/>
    </location>
</feature>
<evidence type="ECO:0000256" key="6">
    <source>
        <dbReference type="ARBA" id="ARBA00022475"/>
    </source>
</evidence>
<feature type="transmembrane region" description="Helical" evidence="16">
    <location>
        <begin position="57"/>
        <end position="78"/>
    </location>
</feature>
<feature type="transmembrane region" description="Helical" evidence="16">
    <location>
        <begin position="133"/>
        <end position="154"/>
    </location>
</feature>
<evidence type="ECO:0000313" key="19">
    <source>
        <dbReference type="Proteomes" id="UP000279470"/>
    </source>
</evidence>
<feature type="transmembrane region" description="Helical" evidence="16">
    <location>
        <begin position="513"/>
        <end position="531"/>
    </location>
</feature>
<comment type="caution">
    <text evidence="18">The sequence shown here is derived from an EMBL/GenBank/DDBJ whole genome shotgun (WGS) entry which is preliminary data.</text>
</comment>
<evidence type="ECO:0000259" key="17">
    <source>
        <dbReference type="PROSITE" id="PS50109"/>
    </source>
</evidence>
<dbReference type="Gene3D" id="1.20.1730.10">
    <property type="entry name" value="Sodium/glucose cotransporter"/>
    <property type="match status" value="1"/>
</dbReference>
<keyword evidence="5" id="KW-0813">Transport</keyword>
<evidence type="ECO:0000256" key="1">
    <source>
        <dbReference type="ARBA" id="ARBA00000085"/>
    </source>
</evidence>
<dbReference type="Gene3D" id="3.30.565.10">
    <property type="entry name" value="Histidine kinase-like ATPase, C-terminal domain"/>
    <property type="match status" value="1"/>
</dbReference>
<feature type="transmembrane region" description="Helical" evidence="16">
    <location>
        <begin position="194"/>
        <end position="215"/>
    </location>
</feature>
<feature type="transmembrane region" description="Helical" evidence="16">
    <location>
        <begin position="421"/>
        <end position="439"/>
    </location>
</feature>
<keyword evidence="10 16" id="KW-1133">Transmembrane helix</keyword>
<keyword evidence="19" id="KW-1185">Reference proteome</keyword>
<dbReference type="InterPro" id="IPR003661">
    <property type="entry name" value="HisK_dim/P_dom"/>
</dbReference>
<dbReference type="Pfam" id="PF02518">
    <property type="entry name" value="HATPase_c"/>
    <property type="match status" value="1"/>
</dbReference>
<feature type="transmembrane region" description="Helical" evidence="16">
    <location>
        <begin position="235"/>
        <end position="254"/>
    </location>
</feature>
<dbReference type="InterPro" id="IPR038377">
    <property type="entry name" value="Na/Glc_symporter_sf"/>
</dbReference>
<dbReference type="PROSITE" id="PS50109">
    <property type="entry name" value="HIS_KIN"/>
    <property type="match status" value="1"/>
</dbReference>
<evidence type="ECO:0000256" key="16">
    <source>
        <dbReference type="SAM" id="Phobius"/>
    </source>
</evidence>
<dbReference type="CDD" id="cd00082">
    <property type="entry name" value="HisKA"/>
    <property type="match status" value="1"/>
</dbReference>
<feature type="transmembrane region" description="Helical" evidence="16">
    <location>
        <begin position="319"/>
        <end position="341"/>
    </location>
</feature>
<dbReference type="InterPro" id="IPR005467">
    <property type="entry name" value="His_kinase_dom"/>
</dbReference>
<dbReference type="InterPro" id="IPR036097">
    <property type="entry name" value="HisK_dim/P_sf"/>
</dbReference>
<accession>A0A429XT50</accession>
<dbReference type="InterPro" id="IPR004358">
    <property type="entry name" value="Sig_transdc_His_kin-like_C"/>
</dbReference>
<dbReference type="OrthoDB" id="7161079at2"/>
<organism evidence="18 19">
    <name type="scientific">Candidatus Aquarickettsia rohweri</name>
    <dbReference type="NCBI Taxonomy" id="2602574"/>
    <lineage>
        <taxon>Bacteria</taxon>
        <taxon>Pseudomonadati</taxon>
        <taxon>Pseudomonadota</taxon>
        <taxon>Alphaproteobacteria</taxon>
        <taxon>Rickettsiales</taxon>
        <taxon>Candidatus Midichloriaceae</taxon>
        <taxon>Candidatus Aquarickettsia</taxon>
    </lineage>
</organism>
<feature type="transmembrane region" description="Helical" evidence="16">
    <location>
        <begin position="160"/>
        <end position="182"/>
    </location>
</feature>
<feature type="transmembrane region" description="Helical" evidence="16">
    <location>
        <begin position="568"/>
        <end position="590"/>
    </location>
</feature>
<comment type="subcellular location">
    <subcellularLocation>
        <location evidence="2">Cell membrane</location>
        <topology evidence="2">Multi-pass membrane protein</topology>
    </subcellularLocation>
</comment>
<feature type="transmembrane region" description="Helical" evidence="16">
    <location>
        <begin position="275"/>
        <end position="299"/>
    </location>
</feature>
<dbReference type="GO" id="GO:0015293">
    <property type="term" value="F:symporter activity"/>
    <property type="evidence" value="ECO:0007669"/>
    <property type="project" value="UniProtKB-KW"/>
</dbReference>
<dbReference type="GO" id="GO:0006814">
    <property type="term" value="P:sodium ion transport"/>
    <property type="evidence" value="ECO:0007669"/>
    <property type="project" value="UniProtKB-KW"/>
</dbReference>
<keyword evidence="7" id="KW-0597">Phosphoprotein</keyword>
<proteinExistence type="inferred from homology"/>
<dbReference type="EC" id="2.7.13.3" evidence="4"/>
<dbReference type="PANTHER" id="PTHR48086">
    <property type="entry name" value="SODIUM/PROLINE SYMPORTER-RELATED"/>
    <property type="match status" value="1"/>
</dbReference>
<dbReference type="PROSITE" id="PS50283">
    <property type="entry name" value="NA_SOLUT_SYMP_3"/>
    <property type="match status" value="1"/>
</dbReference>
<dbReference type="Proteomes" id="UP000279470">
    <property type="component" value="Unassembled WGS sequence"/>
</dbReference>
<keyword evidence="11" id="KW-0915">Sodium</keyword>